<accession>A0A1A3GM38</accession>
<dbReference type="GO" id="GO:0009306">
    <property type="term" value="P:protein secretion"/>
    <property type="evidence" value="ECO:0007669"/>
    <property type="project" value="InterPro"/>
</dbReference>
<comment type="caution">
    <text evidence="3">The sequence shown here is derived from an EMBL/GenBank/DDBJ whole genome shotgun (WGS) entry which is preliminary data.</text>
</comment>
<dbReference type="RefSeq" id="WP_064985609.1">
    <property type="nucleotide sequence ID" value="NZ_LZLC01000234.1"/>
</dbReference>
<dbReference type="OrthoDB" id="4620297at2"/>
<dbReference type="AlphaFoldDB" id="A0A1A3GM38"/>
<feature type="domain" description="ESX-1 secretion-associated protein EspA/EspE-like" evidence="2">
    <location>
        <begin position="89"/>
        <end position="171"/>
    </location>
</feature>
<organism evidence="3 4">
    <name type="scientific">Mycolicibacterium mucogenicum</name>
    <name type="common">Mycobacterium mucogenicum</name>
    <dbReference type="NCBI Taxonomy" id="56689"/>
    <lineage>
        <taxon>Bacteria</taxon>
        <taxon>Bacillati</taxon>
        <taxon>Actinomycetota</taxon>
        <taxon>Actinomycetes</taxon>
        <taxon>Mycobacteriales</taxon>
        <taxon>Mycobacteriaceae</taxon>
        <taxon>Mycolicibacterium</taxon>
    </lineage>
</organism>
<evidence type="ECO:0000259" key="2">
    <source>
        <dbReference type="Pfam" id="PF18879"/>
    </source>
</evidence>
<reference evidence="3 4" key="1">
    <citation type="submission" date="2016-06" db="EMBL/GenBank/DDBJ databases">
        <authorList>
            <person name="Kjaerup R.B."/>
            <person name="Dalgaard T.S."/>
            <person name="Juul-Madsen H.R."/>
        </authorList>
    </citation>
    <scope>NUCLEOTIDE SEQUENCE [LARGE SCALE GENOMIC DNA]</scope>
    <source>
        <strain evidence="3 4">1127319.6</strain>
    </source>
</reference>
<dbReference type="Proteomes" id="UP000093898">
    <property type="component" value="Unassembled WGS sequence"/>
</dbReference>
<dbReference type="Pfam" id="PF18879">
    <property type="entry name" value="EspA_EspE"/>
    <property type="match status" value="1"/>
</dbReference>
<feature type="compositionally biased region" description="Polar residues" evidence="1">
    <location>
        <begin position="286"/>
        <end position="295"/>
    </location>
</feature>
<protein>
    <recommendedName>
        <fullName evidence="2">ESX-1 secretion-associated protein EspA/EspE-like domain-containing protein</fullName>
    </recommendedName>
</protein>
<sequence>MDYEQIVADIVRSVGSANVIPIGIYDNIRNFKKDPFGSATNLAGILAPSLNIASSGVAALGNKPNASGSGNAPILAAALAVLKDMLQQCGTGVPDSGADFKSGAQAFAAAAEQMAATSAPDSWTGSASTAYSDANEVQKHRADAIAKADDTVAAAIGNEALQVAATRKSIESASQTLNGAVPVAILLGALPHGDIISYGFQVQTVMYTMPLPIADFHRLTTAVTRYAAAVKSAATSYTQPDGTSGPPSLDQAQRLTVEPIALRRLSDGQHVAAAMSKQAGAVTAETGRNVSTTHGSACAPTSAAVTHSLQRPGEFSAGNRQASR</sequence>
<dbReference type="InterPro" id="IPR043796">
    <property type="entry name" value="ESX-1_EspA/EspE-like"/>
</dbReference>
<proteinExistence type="predicted"/>
<evidence type="ECO:0000313" key="4">
    <source>
        <dbReference type="Proteomes" id="UP000093898"/>
    </source>
</evidence>
<dbReference type="EMBL" id="LZLC01000234">
    <property type="protein sequence ID" value="OBJ36890.1"/>
    <property type="molecule type" value="Genomic_DNA"/>
</dbReference>
<name>A0A1A3GM38_MYCMU</name>
<dbReference type="InterPro" id="IPR022536">
    <property type="entry name" value="EspC"/>
</dbReference>
<gene>
    <name evidence="3" type="ORF">A5630_06025</name>
</gene>
<dbReference type="Pfam" id="PF10824">
    <property type="entry name" value="T7SS_ESX_EspC"/>
    <property type="match status" value="1"/>
</dbReference>
<evidence type="ECO:0000313" key="3">
    <source>
        <dbReference type="EMBL" id="OBJ36890.1"/>
    </source>
</evidence>
<feature type="region of interest" description="Disordered" evidence="1">
    <location>
        <begin position="278"/>
        <end position="324"/>
    </location>
</feature>
<evidence type="ECO:0000256" key="1">
    <source>
        <dbReference type="SAM" id="MobiDB-lite"/>
    </source>
</evidence>